<dbReference type="GO" id="GO:0005615">
    <property type="term" value="C:extracellular space"/>
    <property type="evidence" value="ECO:0007669"/>
    <property type="project" value="TreeGrafter"/>
</dbReference>
<feature type="chain" id="PRO_5010001985" description="Carboxylic ester hydrolase" evidence="4">
    <location>
        <begin position="18"/>
        <end position="470"/>
    </location>
</feature>
<dbReference type="OrthoDB" id="408631at2759"/>
<organism evidence="6 7">
    <name type="scientific">Lingula anatina</name>
    <name type="common">Brachiopod</name>
    <name type="synonym">Lingula unguis</name>
    <dbReference type="NCBI Taxonomy" id="7574"/>
    <lineage>
        <taxon>Eukaryota</taxon>
        <taxon>Metazoa</taxon>
        <taxon>Spiralia</taxon>
        <taxon>Lophotrochozoa</taxon>
        <taxon>Brachiopoda</taxon>
        <taxon>Linguliformea</taxon>
        <taxon>Lingulata</taxon>
        <taxon>Lingulida</taxon>
        <taxon>Linguloidea</taxon>
        <taxon>Lingulidae</taxon>
        <taxon>Lingula</taxon>
    </lineage>
</organism>
<dbReference type="InParanoid" id="A0A1S3K801"/>
<dbReference type="RefSeq" id="XP_013418765.1">
    <property type="nucleotide sequence ID" value="XM_013563311.1"/>
</dbReference>
<dbReference type="InterPro" id="IPR002018">
    <property type="entry name" value="CarbesteraseB"/>
</dbReference>
<evidence type="ECO:0000313" key="7">
    <source>
        <dbReference type="RefSeq" id="XP_013418765.1"/>
    </source>
</evidence>
<keyword evidence="6" id="KW-1185">Reference proteome</keyword>
<dbReference type="GO" id="GO:0019695">
    <property type="term" value="P:choline metabolic process"/>
    <property type="evidence" value="ECO:0007669"/>
    <property type="project" value="TreeGrafter"/>
</dbReference>
<evidence type="ECO:0000256" key="3">
    <source>
        <dbReference type="ARBA" id="ARBA00022801"/>
    </source>
</evidence>
<protein>
    <recommendedName>
        <fullName evidence="4">Carboxylic ester hydrolase</fullName>
        <ecNumber evidence="4">3.1.1.-</ecNumber>
    </recommendedName>
</protein>
<dbReference type="PROSITE" id="PS00122">
    <property type="entry name" value="CARBOXYLESTERASE_B_1"/>
    <property type="match status" value="1"/>
</dbReference>
<dbReference type="PANTHER" id="PTHR43918">
    <property type="entry name" value="ACETYLCHOLINESTERASE"/>
    <property type="match status" value="1"/>
</dbReference>
<dbReference type="Gene3D" id="3.40.50.1820">
    <property type="entry name" value="alpha/beta hydrolase"/>
    <property type="match status" value="1"/>
</dbReference>
<dbReference type="SUPFAM" id="SSF53474">
    <property type="entry name" value="alpha/beta-Hydrolases"/>
    <property type="match status" value="1"/>
</dbReference>
<evidence type="ECO:0000256" key="4">
    <source>
        <dbReference type="RuleBase" id="RU361235"/>
    </source>
</evidence>
<keyword evidence="2" id="KW-0719">Serine esterase</keyword>
<dbReference type="PANTHER" id="PTHR43918:SF4">
    <property type="entry name" value="CARBOXYLIC ESTER HYDROLASE"/>
    <property type="match status" value="1"/>
</dbReference>
<keyword evidence="4" id="KW-0732">Signal</keyword>
<dbReference type="EC" id="3.1.1.-" evidence="4"/>
<comment type="similarity">
    <text evidence="1 4">Belongs to the type-B carboxylesterase/lipase family.</text>
</comment>
<evidence type="ECO:0000259" key="5">
    <source>
        <dbReference type="Pfam" id="PF00135"/>
    </source>
</evidence>
<dbReference type="GO" id="GO:0005886">
    <property type="term" value="C:plasma membrane"/>
    <property type="evidence" value="ECO:0007669"/>
    <property type="project" value="TreeGrafter"/>
</dbReference>
<dbReference type="InterPro" id="IPR029058">
    <property type="entry name" value="AB_hydrolase_fold"/>
</dbReference>
<gene>
    <name evidence="7" type="primary">LOC106179597</name>
</gene>
<keyword evidence="3 4" id="KW-0378">Hydrolase</keyword>
<dbReference type="InterPro" id="IPR050654">
    <property type="entry name" value="AChE-related_enzymes"/>
</dbReference>
<accession>A0A1S3K801</accession>
<dbReference type="GO" id="GO:0006581">
    <property type="term" value="P:acetylcholine catabolic process"/>
    <property type="evidence" value="ECO:0007669"/>
    <property type="project" value="TreeGrafter"/>
</dbReference>
<evidence type="ECO:0000256" key="2">
    <source>
        <dbReference type="ARBA" id="ARBA00022487"/>
    </source>
</evidence>
<dbReference type="AlphaFoldDB" id="A0A1S3K801"/>
<feature type="signal peptide" evidence="4">
    <location>
        <begin position="1"/>
        <end position="17"/>
    </location>
</feature>
<name>A0A1S3K801_LINAN</name>
<evidence type="ECO:0000313" key="6">
    <source>
        <dbReference type="Proteomes" id="UP000085678"/>
    </source>
</evidence>
<reference evidence="7" key="1">
    <citation type="submission" date="2025-08" db="UniProtKB">
        <authorList>
            <consortium name="RefSeq"/>
        </authorList>
    </citation>
    <scope>IDENTIFICATION</scope>
    <source>
        <tissue evidence="7">Gonads</tissue>
    </source>
</reference>
<dbReference type="KEGG" id="lak:106179597"/>
<sequence length="470" mass="51346">MFNTIISVVFLFQVAYSQSVVQVQQGDVIGTTKTIGNTTVHAYLGIPYAEPPLGDLRFKKPVPKAAWSSPLNATKYGPICLQMNAMFPSSEDCLKLNVHVPQDNNTALKAVMVWVHGGGFVVGSARAMDPVGLALADVITVSVNYRLGMFGFLTIVDEVKGNFGLWDQHLAFRWINNNIAAFGGDPNRITIFGESAGGMSVSFHAMSPMSNGLFHRVISQSGVGSQYFVLRPSPTIITSLSKTSNCNTTDSAALLSCLKGKRAQDLLAVSNTFEQYWRPNMDNEFITGNVESSSNLLPEQYGNLDFLMGSNSRDGTVGIAVPSEAENGYTESTFRKYVDRMLTGRLDKDIIEKALIQEYTADVFNPDNRTRVQQKIEISTDLFFTVPTELNALKHDRTNGTGSTFVYFLSINTCHKLPPTVSWLDGAGHADDLIYINGLVSVLCNGSATPADFALQTAMITYWTNFAKSG</sequence>
<feature type="domain" description="Carboxylesterase type B" evidence="5">
    <location>
        <begin position="18"/>
        <end position="470"/>
    </location>
</feature>
<dbReference type="Pfam" id="PF00135">
    <property type="entry name" value="COesterase"/>
    <property type="match status" value="1"/>
</dbReference>
<dbReference type="InterPro" id="IPR019826">
    <property type="entry name" value="Carboxylesterase_B_AS"/>
</dbReference>
<dbReference type="ESTHER" id="linun-a0a1s3k801">
    <property type="family name" value="Carb_B_Brachiopoda"/>
</dbReference>
<dbReference type="GO" id="GO:0003990">
    <property type="term" value="F:acetylcholinesterase activity"/>
    <property type="evidence" value="ECO:0007669"/>
    <property type="project" value="TreeGrafter"/>
</dbReference>
<dbReference type="Proteomes" id="UP000085678">
    <property type="component" value="Unplaced"/>
</dbReference>
<dbReference type="GeneID" id="106179597"/>
<proteinExistence type="inferred from homology"/>
<evidence type="ECO:0000256" key="1">
    <source>
        <dbReference type="ARBA" id="ARBA00005964"/>
    </source>
</evidence>